<feature type="non-terminal residue" evidence="3">
    <location>
        <position position="452"/>
    </location>
</feature>
<dbReference type="SMART" id="SM00312">
    <property type="entry name" value="PX"/>
    <property type="match status" value="1"/>
</dbReference>
<sequence length="452" mass="48572">MGDCDCDPSKVPDFLNSSSMDDTDEASEELMKGGALRMELLRQNNSSLLKAAQQGFFTRSAPPTEEILDDDDDDEDGEFDCVVQHVDTRTLTAAVPAKRPRRDSEVIAIPDSQRPEGDAAASSSTAGVVRDLPPIEVPIPLTVKIPSFETKSALMGLNYTTYNIKVDDFGRPHSVNRRFDDFVKFHDQISSLPYHRRGESEGLDQQPGAATLGSIRGPSGDPLIPALPPKQMFGSTLPAVVEERRPALELILQRATRRAEVLYFDTTDALWRLLELPPGCAAVCRFLTPSGQRSGQCMQELSGLLDPGKEKEQYRLKHEAVVKCVLNVVDSEARGVISLPPAAFASVMDVLHFIVSDGSPEGSQGSSKDPREMFVSGGGILTLLRVLAREGTADATVNGDLVVVPRGKRTTSAAASAASAAAAAPDGSTTTVRIDQVKRVLNGLIQASGEAF</sequence>
<dbReference type="Gene3D" id="3.30.1520.10">
    <property type="entry name" value="Phox-like domain"/>
    <property type="match status" value="1"/>
</dbReference>
<evidence type="ECO:0000256" key="1">
    <source>
        <dbReference type="SAM" id="MobiDB-lite"/>
    </source>
</evidence>
<dbReference type="Pfam" id="PF00787">
    <property type="entry name" value="PX"/>
    <property type="match status" value="1"/>
</dbReference>
<evidence type="ECO:0000313" key="4">
    <source>
        <dbReference type="Proteomes" id="UP000553632"/>
    </source>
</evidence>
<dbReference type="SUPFAM" id="SSF64268">
    <property type="entry name" value="PX domain"/>
    <property type="match status" value="1"/>
</dbReference>
<dbReference type="EMBL" id="JABANO010002824">
    <property type="protein sequence ID" value="KAF4757285.1"/>
    <property type="molecule type" value="Genomic_DNA"/>
</dbReference>
<dbReference type="GO" id="GO:0035091">
    <property type="term" value="F:phosphatidylinositol binding"/>
    <property type="evidence" value="ECO:0007669"/>
    <property type="project" value="InterPro"/>
</dbReference>
<accession>A0A7J6UJ81</accession>
<protein>
    <recommendedName>
        <fullName evidence="2">PX domain-containing protein</fullName>
    </recommendedName>
</protein>
<name>A0A7J6UJ81_PEROL</name>
<dbReference type="CDD" id="cd06093">
    <property type="entry name" value="PX_domain"/>
    <property type="match status" value="1"/>
</dbReference>
<proteinExistence type="predicted"/>
<evidence type="ECO:0000313" key="3">
    <source>
        <dbReference type="EMBL" id="KAF4757285.1"/>
    </source>
</evidence>
<organism evidence="3 4">
    <name type="scientific">Perkinsus olseni</name>
    <name type="common">Perkinsus atlanticus</name>
    <dbReference type="NCBI Taxonomy" id="32597"/>
    <lineage>
        <taxon>Eukaryota</taxon>
        <taxon>Sar</taxon>
        <taxon>Alveolata</taxon>
        <taxon>Perkinsozoa</taxon>
        <taxon>Perkinsea</taxon>
        <taxon>Perkinsida</taxon>
        <taxon>Perkinsidae</taxon>
        <taxon>Perkinsus</taxon>
    </lineage>
</organism>
<dbReference type="PROSITE" id="PS50195">
    <property type="entry name" value="PX"/>
    <property type="match status" value="1"/>
</dbReference>
<keyword evidence="4" id="KW-1185">Reference proteome</keyword>
<evidence type="ECO:0000259" key="2">
    <source>
        <dbReference type="PROSITE" id="PS50195"/>
    </source>
</evidence>
<dbReference type="AlphaFoldDB" id="A0A7J6UJ81"/>
<feature type="domain" description="PX" evidence="2">
    <location>
        <begin position="140"/>
        <end position="281"/>
    </location>
</feature>
<dbReference type="InterPro" id="IPR001683">
    <property type="entry name" value="PX_dom"/>
</dbReference>
<dbReference type="Proteomes" id="UP000553632">
    <property type="component" value="Unassembled WGS sequence"/>
</dbReference>
<gene>
    <name evidence="3" type="ORF">FOZ63_002823</name>
</gene>
<comment type="caution">
    <text evidence="3">The sequence shown here is derived from an EMBL/GenBank/DDBJ whole genome shotgun (WGS) entry which is preliminary data.</text>
</comment>
<reference evidence="3 4" key="1">
    <citation type="submission" date="2020-04" db="EMBL/GenBank/DDBJ databases">
        <title>Perkinsus olseni comparative genomics.</title>
        <authorList>
            <person name="Bogema D.R."/>
        </authorList>
    </citation>
    <scope>NUCLEOTIDE SEQUENCE [LARGE SCALE GENOMIC DNA]</scope>
    <source>
        <strain evidence="3 4">ATCC PRA-207</strain>
    </source>
</reference>
<dbReference type="InterPro" id="IPR036871">
    <property type="entry name" value="PX_dom_sf"/>
</dbReference>
<feature type="region of interest" description="Disordered" evidence="1">
    <location>
        <begin position="1"/>
        <end position="28"/>
    </location>
</feature>